<organism evidence="1 2">
    <name type="scientific">Streptomyces acidiscabies</name>
    <dbReference type="NCBI Taxonomy" id="42234"/>
    <lineage>
        <taxon>Bacteria</taxon>
        <taxon>Bacillati</taxon>
        <taxon>Actinomycetota</taxon>
        <taxon>Actinomycetes</taxon>
        <taxon>Kitasatosporales</taxon>
        <taxon>Streptomycetaceae</taxon>
        <taxon>Streptomyces</taxon>
    </lineage>
</organism>
<dbReference type="Proteomes" id="UP000037151">
    <property type="component" value="Unassembled WGS sequence"/>
</dbReference>
<dbReference type="PATRIC" id="fig|42234.21.peg.5003"/>
<sequence length="73" mass="8473">MVRLRLGFLRHLSNRRLRIRGRWQILSLPRFRDRVLDLSNMPRLMAVLMTACLCSSVSWTPATPPRPSKNVGT</sequence>
<dbReference type="AlphaFoldDB" id="A0A0L0K2U0"/>
<name>A0A0L0K2U0_9ACTN</name>
<dbReference type="EMBL" id="JPPY01000139">
    <property type="protein sequence ID" value="KND32128.1"/>
    <property type="molecule type" value="Genomic_DNA"/>
</dbReference>
<protein>
    <submittedName>
        <fullName evidence="1">Uncharacterized protein</fullName>
    </submittedName>
</protein>
<gene>
    <name evidence="1" type="ORF">IQ63_24170</name>
</gene>
<accession>A0A0L0K2U0</accession>
<evidence type="ECO:0000313" key="1">
    <source>
        <dbReference type="EMBL" id="KND32128.1"/>
    </source>
</evidence>
<reference evidence="2" key="1">
    <citation type="submission" date="2014-07" db="EMBL/GenBank/DDBJ databases">
        <title>Genome sequencing of plant-pathogenic Streptomyces species.</title>
        <authorList>
            <person name="Harrison J."/>
            <person name="Sapp M."/>
            <person name="Thwaites R."/>
            <person name="Studholme D.J."/>
        </authorList>
    </citation>
    <scope>NUCLEOTIDE SEQUENCE [LARGE SCALE GENOMIC DNA]</scope>
    <source>
        <strain evidence="2">NCPPB 4445</strain>
    </source>
</reference>
<evidence type="ECO:0000313" key="2">
    <source>
        <dbReference type="Proteomes" id="UP000037151"/>
    </source>
</evidence>
<comment type="caution">
    <text evidence="1">The sequence shown here is derived from an EMBL/GenBank/DDBJ whole genome shotgun (WGS) entry which is preliminary data.</text>
</comment>
<proteinExistence type="predicted"/>